<feature type="compositionally biased region" description="Basic and acidic residues" evidence="1">
    <location>
        <begin position="643"/>
        <end position="659"/>
    </location>
</feature>
<dbReference type="Proteomes" id="UP000245884">
    <property type="component" value="Unassembled WGS sequence"/>
</dbReference>
<evidence type="ECO:0000313" key="2">
    <source>
        <dbReference type="EMBL" id="PWN25987.1"/>
    </source>
</evidence>
<feature type="compositionally biased region" description="Low complexity" evidence="1">
    <location>
        <begin position="88"/>
        <end position="118"/>
    </location>
</feature>
<evidence type="ECO:0000256" key="1">
    <source>
        <dbReference type="SAM" id="MobiDB-lite"/>
    </source>
</evidence>
<feature type="compositionally biased region" description="Basic residues" evidence="1">
    <location>
        <begin position="549"/>
        <end position="560"/>
    </location>
</feature>
<protein>
    <submittedName>
        <fullName evidence="2">Uncharacterized protein</fullName>
    </submittedName>
</protein>
<feature type="compositionally biased region" description="Low complexity" evidence="1">
    <location>
        <begin position="1264"/>
        <end position="1275"/>
    </location>
</feature>
<feature type="compositionally biased region" description="Low complexity" evidence="1">
    <location>
        <begin position="252"/>
        <end position="268"/>
    </location>
</feature>
<dbReference type="EMBL" id="KZ819673">
    <property type="protein sequence ID" value="PWN25987.1"/>
    <property type="molecule type" value="Genomic_DNA"/>
</dbReference>
<organism evidence="2 3">
    <name type="scientific">Jaminaea rosea</name>
    <dbReference type="NCBI Taxonomy" id="1569628"/>
    <lineage>
        <taxon>Eukaryota</taxon>
        <taxon>Fungi</taxon>
        <taxon>Dikarya</taxon>
        <taxon>Basidiomycota</taxon>
        <taxon>Ustilaginomycotina</taxon>
        <taxon>Exobasidiomycetes</taxon>
        <taxon>Microstromatales</taxon>
        <taxon>Microstromatales incertae sedis</taxon>
        <taxon>Jaminaea</taxon>
    </lineage>
</organism>
<feature type="compositionally biased region" description="Basic and acidic residues" evidence="1">
    <location>
        <begin position="500"/>
        <end position="522"/>
    </location>
</feature>
<feature type="compositionally biased region" description="Basic and acidic residues" evidence="1">
    <location>
        <begin position="1243"/>
        <end position="1256"/>
    </location>
</feature>
<feature type="compositionally biased region" description="Pro residues" evidence="1">
    <location>
        <begin position="995"/>
        <end position="1010"/>
    </location>
</feature>
<name>A0A316UL46_9BASI</name>
<feature type="region of interest" description="Disordered" evidence="1">
    <location>
        <begin position="1"/>
        <end position="429"/>
    </location>
</feature>
<dbReference type="RefSeq" id="XP_025360599.1">
    <property type="nucleotide sequence ID" value="XM_025508409.1"/>
</dbReference>
<feature type="compositionally biased region" description="Polar residues" evidence="1">
    <location>
        <begin position="1113"/>
        <end position="1122"/>
    </location>
</feature>
<feature type="compositionally biased region" description="Gly residues" evidence="1">
    <location>
        <begin position="667"/>
        <end position="685"/>
    </location>
</feature>
<gene>
    <name evidence="2" type="ORF">BDZ90DRAFT_261766</name>
</gene>
<feature type="compositionally biased region" description="Polar residues" evidence="1">
    <location>
        <begin position="69"/>
        <end position="80"/>
    </location>
</feature>
<feature type="compositionally biased region" description="Low complexity" evidence="1">
    <location>
        <begin position="1011"/>
        <end position="1024"/>
    </location>
</feature>
<feature type="compositionally biased region" description="Low complexity" evidence="1">
    <location>
        <begin position="214"/>
        <end position="226"/>
    </location>
</feature>
<feature type="compositionally biased region" description="Polar residues" evidence="1">
    <location>
        <begin position="1059"/>
        <end position="1073"/>
    </location>
</feature>
<sequence>MSSDQPERDGDRDRDRTLPQRASSSTWRQEHGTSPVPPNRTSSAFPWPPLAFGGGLPTSYSHERKASTFAHSSPPTSASANPYGLPASMNPGLPPSSSSSFGESSISPSSPSWHSWQSILRERDNNSSSNRAILGSLYQGPATTSTSGHQMQSSASSGSSHTYNIPPHSAHGRAYRPPSTATLSSDSGTGHGTVSSTAGTTGTWARSQKSSQTSLPSHPSPSMMLLKLHEGRNVNVADTASSAGSPNTDENSGTPSAAATLLAAGAEPRTSTGPDVPVSPSFGSFSELPRTSDGDRSAQVEVQLHPSPPIVQLHPSPPRSVSAAVEMLEETDDHLKPTSTPTSQISAVPQPPSRSSQERPPLSPIPGSISGSDNLALPTPTPTRKPNLPSTSAVSTQGPSVNSLRQPQPSPHMSEFSVSTTSTASEERHRDAFVASARAKYLELQALHLAELRDYDRVFEQEGVLTAKNGCEQVFMPKPSLSVQRYDESRRSSTSGCLGRDSDMEGGEGRKTPRAISFERNRRPNKSLSALATASTPDLRSTAGAQGSKGRRRFTGHHRPPPPLPIIAGSVGRSSAESGASGRARSNSEPPSPTQLLSVQGPSDDAQGGPRTPALDPSTSGSSLSSEESSLRSSLDLDTVLRQGRELEEERQAWRREFDQSIEGRGTVSGTGSGGRSPSCLGGGEAHSSSPTLPSPRARDLMSRYELFQAGPVSETGAKKRFTRASSRLLGVGGGRHSGLHEPVQGSPPRRSPDEQQESNGSSTRKRFLRSSKSSPQMREKAKEQKKKVTILEPESQDSPSRRPKTTVSPSQQAAPKLPPLEPLQSHFEDSSDGAHGTPTQRSTRERLTSLKSNTRQLRSPALGSETTATPTAAERRSANLVTPQPVVIAAAPPQEAAPTTATADATRDAAATPSHKSTASQDDPRRLALRNSGSASGVGRGSSSDEKRRSESTPTPPSPLRRPSLGFSSSRRGSTSSSAGARRRHGLGGSSRPSSPPPPHPPPDAPLPALPSFAAAAASQQATPSPPPALGLAISGAATSGDSKLLSSTPPPLRLHKSSPSNPALRSTTLPSPTSPIRRKPVPALHIEGQDFVLAGPSSSRSVPLERDLGSRDTTLSTTPHSAGLPTSTTMHTSGSSTAEWVLHADAGEPRLASSSGESLPVLRSATQRPGMWLRRHRSDMAVQTGSERGGREILVFTPTDSGTTPSPHQQLGVLDGQPGLYSASPSSRHSLLTEDAEEEEPRPTERNPRGRRQDSSGGGGVVSHSAASSISRGTGSAAYELWDADREDVVGDNLFLQRLRSIRSRGEMAPHRGQGEGGGAKAGEAEQKGRQGDVGEEASAAPREGSGRDESGSTSRSGGRSSSGGIKRWWKPR</sequence>
<accession>A0A316UL46</accession>
<feature type="compositionally biased region" description="Low complexity" evidence="1">
    <location>
        <begin position="353"/>
        <end position="372"/>
    </location>
</feature>
<feature type="compositionally biased region" description="Low complexity" evidence="1">
    <location>
        <begin position="1354"/>
        <end position="1367"/>
    </location>
</feature>
<proteinExistence type="predicted"/>
<feature type="compositionally biased region" description="Low complexity" evidence="1">
    <location>
        <begin position="883"/>
        <end position="914"/>
    </location>
</feature>
<reference evidence="2 3" key="1">
    <citation type="journal article" date="2018" name="Mol. Biol. Evol.">
        <title>Broad Genomic Sampling Reveals a Smut Pathogenic Ancestry of the Fungal Clade Ustilaginomycotina.</title>
        <authorList>
            <person name="Kijpornyongpan T."/>
            <person name="Mondo S.J."/>
            <person name="Barry K."/>
            <person name="Sandor L."/>
            <person name="Lee J."/>
            <person name="Lipzen A."/>
            <person name="Pangilinan J."/>
            <person name="LaButti K."/>
            <person name="Hainaut M."/>
            <person name="Henrissat B."/>
            <person name="Grigoriev I.V."/>
            <person name="Spatafora J.W."/>
            <person name="Aime M.C."/>
        </authorList>
    </citation>
    <scope>NUCLEOTIDE SEQUENCE [LARGE SCALE GENOMIC DNA]</scope>
    <source>
        <strain evidence="2 3">MCA 5214</strain>
    </source>
</reference>
<feature type="compositionally biased region" description="Polar residues" evidence="1">
    <location>
        <begin position="526"/>
        <end position="545"/>
    </location>
</feature>
<evidence type="ECO:0000313" key="3">
    <source>
        <dbReference type="Proteomes" id="UP000245884"/>
    </source>
</evidence>
<feature type="compositionally biased region" description="Low complexity" evidence="1">
    <location>
        <begin position="1128"/>
        <end position="1139"/>
    </location>
</feature>
<feature type="compositionally biased region" description="Basic and acidic residues" evidence="1">
    <location>
        <begin position="1306"/>
        <end position="1316"/>
    </location>
</feature>
<keyword evidence="3" id="KW-1185">Reference proteome</keyword>
<feature type="compositionally biased region" description="Polar residues" evidence="1">
    <location>
        <begin position="236"/>
        <end position="251"/>
    </location>
</feature>
<feature type="compositionally biased region" description="Polar residues" evidence="1">
    <location>
        <begin position="382"/>
        <end position="407"/>
    </location>
</feature>
<feature type="region of interest" description="Disordered" evidence="1">
    <location>
        <begin position="1304"/>
        <end position="1375"/>
    </location>
</feature>
<dbReference type="GeneID" id="37030232"/>
<feature type="compositionally biased region" description="Basic and acidic residues" evidence="1">
    <location>
        <begin position="1"/>
        <end position="18"/>
    </location>
</feature>
<feature type="compositionally biased region" description="Polar residues" evidence="1">
    <location>
        <begin position="337"/>
        <end position="347"/>
    </location>
</feature>
<feature type="compositionally biased region" description="Polar residues" evidence="1">
    <location>
        <begin position="1200"/>
        <end position="1211"/>
    </location>
</feature>
<feature type="region of interest" description="Disordered" evidence="1">
    <location>
        <begin position="482"/>
        <end position="1140"/>
    </location>
</feature>
<feature type="compositionally biased region" description="Low complexity" evidence="1">
    <location>
        <begin position="145"/>
        <end position="162"/>
    </location>
</feature>
<feature type="region of interest" description="Disordered" evidence="1">
    <location>
        <begin position="1183"/>
        <end position="1277"/>
    </location>
</feature>
<feature type="compositionally biased region" description="Basic and acidic residues" evidence="1">
    <location>
        <begin position="1325"/>
        <end position="1335"/>
    </location>
</feature>
<feature type="compositionally biased region" description="Low complexity" evidence="1">
    <location>
        <begin position="568"/>
        <end position="588"/>
    </location>
</feature>
<feature type="compositionally biased region" description="Low complexity" evidence="1">
    <location>
        <begin position="184"/>
        <end position="203"/>
    </location>
</feature>
<feature type="compositionally biased region" description="Low complexity" evidence="1">
    <location>
        <begin position="618"/>
        <end position="642"/>
    </location>
</feature>
<feature type="compositionally biased region" description="Low complexity" evidence="1">
    <location>
        <begin position="962"/>
        <end position="981"/>
    </location>
</feature>
<feature type="compositionally biased region" description="Polar residues" evidence="1">
    <location>
        <begin position="204"/>
        <end position="213"/>
    </location>
</feature>
<feature type="compositionally biased region" description="Polar residues" evidence="1">
    <location>
        <begin position="1038"/>
        <end position="1049"/>
    </location>
</feature>